<keyword evidence="8" id="KW-1185">Reference proteome</keyword>
<dbReference type="InterPro" id="IPR000780">
    <property type="entry name" value="CheR_MeTrfase"/>
</dbReference>
<keyword evidence="2 5" id="KW-0489">Methyltransferase</keyword>
<evidence type="ECO:0000313" key="7">
    <source>
        <dbReference type="EMBL" id="MEK8028076.1"/>
    </source>
</evidence>
<dbReference type="Proteomes" id="UP001368500">
    <property type="component" value="Unassembled WGS sequence"/>
</dbReference>
<evidence type="ECO:0000256" key="5">
    <source>
        <dbReference type="PIRNR" id="PIRNR000410"/>
    </source>
</evidence>
<dbReference type="SUPFAM" id="SSF53335">
    <property type="entry name" value="S-adenosyl-L-methionine-dependent methyltransferases"/>
    <property type="match status" value="1"/>
</dbReference>
<accession>A0ABU9BDS9</accession>
<dbReference type="InterPro" id="IPR029063">
    <property type="entry name" value="SAM-dependent_MTases_sf"/>
</dbReference>
<dbReference type="Gene3D" id="1.10.155.10">
    <property type="entry name" value="Chemotaxis receptor methyltransferase CheR, N-terminal domain"/>
    <property type="match status" value="1"/>
</dbReference>
<dbReference type="InterPro" id="IPR022642">
    <property type="entry name" value="CheR_C"/>
</dbReference>
<dbReference type="InterPro" id="IPR036804">
    <property type="entry name" value="CheR_N_sf"/>
</dbReference>
<gene>
    <name evidence="7" type="ORF">AACH11_19110</name>
</gene>
<evidence type="ECO:0000313" key="8">
    <source>
        <dbReference type="Proteomes" id="UP001368500"/>
    </source>
</evidence>
<dbReference type="Pfam" id="PF01739">
    <property type="entry name" value="CheR"/>
    <property type="match status" value="1"/>
</dbReference>
<evidence type="ECO:0000256" key="2">
    <source>
        <dbReference type="ARBA" id="ARBA00022603"/>
    </source>
</evidence>
<name>A0ABU9BDS9_9BURK</name>
<organism evidence="7 8">
    <name type="scientific">Pseudaquabacterium rugosum</name>
    <dbReference type="NCBI Taxonomy" id="2984194"/>
    <lineage>
        <taxon>Bacteria</taxon>
        <taxon>Pseudomonadati</taxon>
        <taxon>Pseudomonadota</taxon>
        <taxon>Betaproteobacteria</taxon>
        <taxon>Burkholderiales</taxon>
        <taxon>Sphaerotilaceae</taxon>
        <taxon>Pseudaquabacterium</taxon>
    </lineage>
</organism>
<evidence type="ECO:0000256" key="4">
    <source>
        <dbReference type="ARBA" id="ARBA00022691"/>
    </source>
</evidence>
<dbReference type="EMBL" id="JBBUTF010000019">
    <property type="protein sequence ID" value="MEK8028076.1"/>
    <property type="molecule type" value="Genomic_DNA"/>
</dbReference>
<proteinExistence type="predicted"/>
<protein>
    <recommendedName>
        <fullName evidence="5">Chemotaxis protein methyltransferase</fullName>
        <ecNumber evidence="5">2.1.1.80</ecNumber>
    </recommendedName>
</protein>
<dbReference type="Pfam" id="PF03705">
    <property type="entry name" value="CheR_N"/>
    <property type="match status" value="1"/>
</dbReference>
<dbReference type="PANTHER" id="PTHR24422:SF10">
    <property type="entry name" value="CHEMOTAXIS PROTEIN METHYLTRANSFERASE 2"/>
    <property type="match status" value="1"/>
</dbReference>
<dbReference type="Gene3D" id="3.40.50.150">
    <property type="entry name" value="Vaccinia Virus protein VP39"/>
    <property type="match status" value="1"/>
</dbReference>
<evidence type="ECO:0000256" key="1">
    <source>
        <dbReference type="ARBA" id="ARBA00001541"/>
    </source>
</evidence>
<sequence length="293" mass="34002">MNTRTATSASQRAPSITPADFEKFRDFFYRKTGIYFDDSKRYFVDKRLVERIEATGAEDFRSWFIALRFEAKGEELQQLVNAMTVNETYFFRESYQFDCMVNDMLNEVVKRKKPGGRIKIWSIPSSTGEEPYSIAIYLLERWALINDYEVEILSSDIDTSVLASAHRGVYSARSVGQLPKDYLTKYFRRLNDNEFAISRDLVAAVEFSRVNLSDPADTRRFRDIDLIFCRNLLIYFDDLSRRVAAENMFDAMSPGGFICLGHSESMSRISSLFDVRRFRDAMVYQKPLSGDRA</sequence>
<dbReference type="InterPro" id="IPR022641">
    <property type="entry name" value="CheR_N"/>
</dbReference>
<keyword evidence="4 5" id="KW-0949">S-adenosyl-L-methionine</keyword>
<dbReference type="InterPro" id="IPR026024">
    <property type="entry name" value="Chemotaxis_MeTrfase_CheR"/>
</dbReference>
<dbReference type="PROSITE" id="PS50123">
    <property type="entry name" value="CHER"/>
    <property type="match status" value="1"/>
</dbReference>
<dbReference type="PANTHER" id="PTHR24422">
    <property type="entry name" value="CHEMOTAXIS PROTEIN METHYLTRANSFERASE"/>
    <property type="match status" value="1"/>
</dbReference>
<dbReference type="EC" id="2.1.1.80" evidence="5"/>
<comment type="caution">
    <text evidence="7">The sequence shown here is derived from an EMBL/GenBank/DDBJ whole genome shotgun (WGS) entry which is preliminary data.</text>
</comment>
<evidence type="ECO:0000259" key="6">
    <source>
        <dbReference type="PROSITE" id="PS50123"/>
    </source>
</evidence>
<dbReference type="RefSeq" id="WP_341375861.1">
    <property type="nucleotide sequence ID" value="NZ_JBBUTF010000019.1"/>
</dbReference>
<dbReference type="SUPFAM" id="SSF47757">
    <property type="entry name" value="Chemotaxis receptor methyltransferase CheR, N-terminal domain"/>
    <property type="match status" value="1"/>
</dbReference>
<dbReference type="SMART" id="SM00138">
    <property type="entry name" value="MeTrc"/>
    <property type="match status" value="1"/>
</dbReference>
<dbReference type="PIRSF" id="PIRSF000410">
    <property type="entry name" value="CheR"/>
    <property type="match status" value="1"/>
</dbReference>
<keyword evidence="3 5" id="KW-0808">Transferase</keyword>
<reference evidence="7 8" key="1">
    <citation type="submission" date="2024-04" db="EMBL/GenBank/DDBJ databases">
        <title>Novel species of the genus Ideonella isolated from streams.</title>
        <authorList>
            <person name="Lu H."/>
        </authorList>
    </citation>
    <scope>NUCLEOTIDE SEQUENCE [LARGE SCALE GENOMIC DNA]</scope>
    <source>
        <strain evidence="7 8">BYS139W</strain>
    </source>
</reference>
<comment type="function">
    <text evidence="5">Methylation of the membrane-bound methyl-accepting chemotaxis proteins (MCP) to form gamma-glutamyl methyl ester residues in MCP.</text>
</comment>
<evidence type="ECO:0000256" key="3">
    <source>
        <dbReference type="ARBA" id="ARBA00022679"/>
    </source>
</evidence>
<dbReference type="PRINTS" id="PR00996">
    <property type="entry name" value="CHERMTFRASE"/>
</dbReference>
<comment type="catalytic activity">
    <reaction evidence="1 5">
        <text>L-glutamyl-[protein] + S-adenosyl-L-methionine = [protein]-L-glutamate 5-O-methyl ester + S-adenosyl-L-homocysteine</text>
        <dbReference type="Rhea" id="RHEA:24452"/>
        <dbReference type="Rhea" id="RHEA-COMP:10208"/>
        <dbReference type="Rhea" id="RHEA-COMP:10311"/>
        <dbReference type="ChEBI" id="CHEBI:29973"/>
        <dbReference type="ChEBI" id="CHEBI:57856"/>
        <dbReference type="ChEBI" id="CHEBI:59789"/>
        <dbReference type="ChEBI" id="CHEBI:82795"/>
        <dbReference type="EC" id="2.1.1.80"/>
    </reaction>
</comment>
<feature type="domain" description="CheR-type methyltransferase" evidence="6">
    <location>
        <begin position="9"/>
        <end position="289"/>
    </location>
</feature>
<dbReference type="InterPro" id="IPR050903">
    <property type="entry name" value="Bact_Chemotaxis_MeTrfase"/>
</dbReference>